<reference evidence="16" key="1">
    <citation type="submission" date="2017-09" db="EMBL/GenBank/DDBJ databases">
        <title>Depth-based differentiation of microbial function through sediment-hosted aquifers and enrichment of novel symbionts in the deep terrestrial subsurface.</title>
        <authorList>
            <person name="Probst A.J."/>
            <person name="Ladd B."/>
            <person name="Jarett J.K."/>
            <person name="Geller-Mcgrath D.E."/>
            <person name="Sieber C.M.K."/>
            <person name="Emerson J.B."/>
            <person name="Anantharaman K."/>
            <person name="Thomas B.C."/>
            <person name="Malmstrom R."/>
            <person name="Stieglmeier M."/>
            <person name="Klingl A."/>
            <person name="Woyke T."/>
            <person name="Ryan C.M."/>
            <person name="Banfield J.F."/>
        </authorList>
    </citation>
    <scope>NUCLEOTIDE SEQUENCE [LARGE SCALE GENOMIC DNA]</scope>
</reference>
<evidence type="ECO:0000256" key="3">
    <source>
        <dbReference type="ARBA" id="ARBA00022547"/>
    </source>
</evidence>
<accession>A0A2M8LIC4</accession>
<dbReference type="GO" id="GO:0005886">
    <property type="term" value="C:plasma membrane"/>
    <property type="evidence" value="ECO:0007669"/>
    <property type="project" value="UniProtKB-SubCell"/>
</dbReference>
<evidence type="ECO:0000313" key="16">
    <source>
        <dbReference type="Proteomes" id="UP000231436"/>
    </source>
</evidence>
<dbReference type="GO" id="GO:0012505">
    <property type="term" value="C:endomembrane system"/>
    <property type="evidence" value="ECO:0007669"/>
    <property type="project" value="UniProtKB-SubCell"/>
</dbReference>
<keyword evidence="4 12" id="KW-0812">Transmembrane</keyword>
<dbReference type="AlphaFoldDB" id="A0A2M8LIC4"/>
<keyword evidence="5 12" id="KW-0375">Hydrogen ion transport</keyword>
<evidence type="ECO:0000256" key="10">
    <source>
        <dbReference type="ARBA" id="ARBA00025198"/>
    </source>
</evidence>
<dbReference type="CDD" id="cd06503">
    <property type="entry name" value="ATP-synt_Fo_b"/>
    <property type="match status" value="1"/>
</dbReference>
<comment type="similarity">
    <text evidence="1 12 13">Belongs to the ATPase B chain family.</text>
</comment>
<evidence type="ECO:0000256" key="13">
    <source>
        <dbReference type="RuleBase" id="RU003848"/>
    </source>
</evidence>
<dbReference type="InterPro" id="IPR005864">
    <property type="entry name" value="ATP_synth_F0_bsu_bac"/>
</dbReference>
<comment type="caution">
    <text evidence="15">The sequence shown here is derived from an EMBL/GenBank/DDBJ whole genome shotgun (WGS) entry which is preliminary data.</text>
</comment>
<evidence type="ECO:0000256" key="2">
    <source>
        <dbReference type="ARBA" id="ARBA00022448"/>
    </source>
</evidence>
<evidence type="ECO:0000256" key="6">
    <source>
        <dbReference type="ARBA" id="ARBA00022989"/>
    </source>
</evidence>
<keyword evidence="3 12" id="KW-0138">CF(0)</keyword>
<evidence type="ECO:0000256" key="5">
    <source>
        <dbReference type="ARBA" id="ARBA00022781"/>
    </source>
</evidence>
<keyword evidence="12" id="KW-1003">Cell membrane</keyword>
<name>A0A2M8LIC4_9BACT</name>
<dbReference type="GO" id="GO:0046961">
    <property type="term" value="F:proton-transporting ATPase activity, rotational mechanism"/>
    <property type="evidence" value="ECO:0007669"/>
    <property type="project" value="TreeGrafter"/>
</dbReference>
<dbReference type="InterPro" id="IPR002146">
    <property type="entry name" value="ATP_synth_b/b'su_bac/chlpt"/>
</dbReference>
<keyword evidence="2 12" id="KW-0813">Transport</keyword>
<dbReference type="PANTHER" id="PTHR33445:SF2">
    <property type="entry name" value="ATP SYNTHASE SUBUNIT B', CHLOROPLASTIC"/>
    <property type="match status" value="1"/>
</dbReference>
<organism evidence="15 16">
    <name type="scientific">Candidatus Uhrbacteria bacterium CG10_big_fil_rev_8_21_14_0_10_48_16</name>
    <dbReference type="NCBI Taxonomy" id="1975038"/>
    <lineage>
        <taxon>Bacteria</taxon>
        <taxon>Candidatus Uhriibacteriota</taxon>
    </lineage>
</organism>
<sequence>MIVNIGWKKIMSQEIQQAAEAVQEVAQVTEATGGLGTLGINLKIFIAQLINFTVVLLVLWKWAYRPIVKLLEERQEKVAKSVMQADEIEKRVQELEIEQKEVITTAKAEANKILEEARISAEDRKKTLLDSAKSEVQGVVTQGKAQLQAEKEQMIRDARTEIASIAVEAARKILSESIDEKKAEKLAEGVVDSMST</sequence>
<protein>
    <recommendedName>
        <fullName evidence="12">ATP synthase subunit b</fullName>
    </recommendedName>
    <alternativeName>
        <fullName evidence="12">ATP synthase F(0) sector subunit b</fullName>
    </alternativeName>
    <alternativeName>
        <fullName evidence="12">ATPase subunit I</fullName>
    </alternativeName>
    <alternativeName>
        <fullName evidence="12">F-type ATPase subunit b</fullName>
        <shortName evidence="12">F-ATPase subunit b</shortName>
    </alternativeName>
</protein>
<gene>
    <name evidence="12 15" type="primary">atpF</name>
    <name evidence="15" type="ORF">COV05_01055</name>
</gene>
<keyword evidence="8 12" id="KW-0472">Membrane</keyword>
<feature type="transmembrane region" description="Helical" evidence="12">
    <location>
        <begin position="44"/>
        <end position="64"/>
    </location>
</feature>
<evidence type="ECO:0000313" key="15">
    <source>
        <dbReference type="EMBL" id="PJE77184.1"/>
    </source>
</evidence>
<evidence type="ECO:0000256" key="7">
    <source>
        <dbReference type="ARBA" id="ARBA00023065"/>
    </source>
</evidence>
<dbReference type="InterPro" id="IPR028987">
    <property type="entry name" value="ATP_synth_B-like_membr_sf"/>
</dbReference>
<evidence type="ECO:0000256" key="8">
    <source>
        <dbReference type="ARBA" id="ARBA00023136"/>
    </source>
</evidence>
<evidence type="ECO:0000256" key="4">
    <source>
        <dbReference type="ARBA" id="ARBA00022692"/>
    </source>
</evidence>
<evidence type="ECO:0000256" key="9">
    <source>
        <dbReference type="ARBA" id="ARBA00023310"/>
    </source>
</evidence>
<proteinExistence type="inferred from homology"/>
<comment type="function">
    <text evidence="12">Component of the F(0) channel, it forms part of the peripheral stalk, linking F(1) to F(0).</text>
</comment>
<dbReference type="EMBL" id="PFEU01000006">
    <property type="protein sequence ID" value="PJE77184.1"/>
    <property type="molecule type" value="Genomic_DNA"/>
</dbReference>
<dbReference type="Proteomes" id="UP000231436">
    <property type="component" value="Unassembled WGS sequence"/>
</dbReference>
<feature type="coiled-coil region" evidence="14">
    <location>
        <begin position="71"/>
        <end position="105"/>
    </location>
</feature>
<dbReference type="PANTHER" id="PTHR33445">
    <property type="entry name" value="ATP SYNTHASE SUBUNIT B', CHLOROPLASTIC"/>
    <property type="match status" value="1"/>
</dbReference>
<dbReference type="InterPro" id="IPR050059">
    <property type="entry name" value="ATP_synthase_B_chain"/>
</dbReference>
<keyword evidence="14" id="KW-0175">Coiled coil</keyword>
<dbReference type="GO" id="GO:0045259">
    <property type="term" value="C:proton-transporting ATP synthase complex"/>
    <property type="evidence" value="ECO:0007669"/>
    <property type="project" value="UniProtKB-KW"/>
</dbReference>
<keyword evidence="6 12" id="KW-1133">Transmembrane helix</keyword>
<dbReference type="GO" id="GO:0046933">
    <property type="term" value="F:proton-transporting ATP synthase activity, rotational mechanism"/>
    <property type="evidence" value="ECO:0007669"/>
    <property type="project" value="UniProtKB-UniRule"/>
</dbReference>
<keyword evidence="7 12" id="KW-0406">Ion transport</keyword>
<dbReference type="Gene3D" id="6.10.250.1580">
    <property type="match status" value="1"/>
</dbReference>
<evidence type="ECO:0000256" key="14">
    <source>
        <dbReference type="SAM" id="Coils"/>
    </source>
</evidence>
<comment type="subcellular location">
    <subcellularLocation>
        <location evidence="12">Cell membrane</location>
        <topology evidence="12">Single-pass membrane protein</topology>
    </subcellularLocation>
    <subcellularLocation>
        <location evidence="11">Endomembrane system</location>
        <topology evidence="11">Single-pass membrane protein</topology>
    </subcellularLocation>
</comment>
<comment type="function">
    <text evidence="10 12">F(1)F(0) ATP synthase produces ATP from ADP in the presence of a proton or sodium gradient. F-type ATPases consist of two structural domains, F(1) containing the extramembraneous catalytic core and F(0) containing the membrane proton channel, linked together by a central stalk and a peripheral stalk. During catalysis, ATP synthesis in the catalytic domain of F(1) is coupled via a rotary mechanism of the central stalk subunits to proton translocation.</text>
</comment>
<evidence type="ECO:0000256" key="12">
    <source>
        <dbReference type="HAMAP-Rule" id="MF_01398"/>
    </source>
</evidence>
<keyword evidence="9 12" id="KW-0066">ATP synthesis</keyword>
<dbReference type="NCBIfam" id="TIGR01144">
    <property type="entry name" value="ATP_synt_b"/>
    <property type="match status" value="1"/>
</dbReference>
<evidence type="ECO:0000256" key="11">
    <source>
        <dbReference type="ARBA" id="ARBA00037847"/>
    </source>
</evidence>
<dbReference type="SUPFAM" id="SSF81573">
    <property type="entry name" value="F1F0 ATP synthase subunit B, membrane domain"/>
    <property type="match status" value="1"/>
</dbReference>
<dbReference type="Pfam" id="PF00430">
    <property type="entry name" value="ATP-synt_B"/>
    <property type="match status" value="1"/>
</dbReference>
<evidence type="ECO:0000256" key="1">
    <source>
        <dbReference type="ARBA" id="ARBA00005513"/>
    </source>
</evidence>
<comment type="subunit">
    <text evidence="12">F-type ATPases have 2 components, F(1) - the catalytic core - and F(0) - the membrane proton channel. F(1) has five subunits: alpha(3), beta(3), gamma(1), delta(1), epsilon(1). F(0) has three main subunits: a(1), b(2) and c(10-14). The alpha and beta chains form an alternating ring which encloses part of the gamma chain. F(1) is attached to F(0) by a central stalk formed by the gamma and epsilon chains, while a peripheral stalk is formed by the delta and b chains.</text>
</comment>
<dbReference type="HAMAP" id="MF_01398">
    <property type="entry name" value="ATP_synth_b_bprime"/>
    <property type="match status" value="1"/>
</dbReference>